<evidence type="ECO:0000256" key="2">
    <source>
        <dbReference type="ARBA" id="ARBA00009533"/>
    </source>
</evidence>
<dbReference type="PROSITE" id="PS00392">
    <property type="entry name" value="DDC_GAD_HDC_YDC"/>
    <property type="match status" value="1"/>
</dbReference>
<comment type="cofactor">
    <cofactor evidence="1 6">
        <name>pyridoxal 5'-phosphate</name>
        <dbReference type="ChEBI" id="CHEBI:597326"/>
    </cofactor>
</comment>
<dbReference type="InterPro" id="IPR020635">
    <property type="entry name" value="Tyr_kinase_cat_dom"/>
</dbReference>
<name>A0ABM1ETJ7_PRICU</name>
<evidence type="ECO:0000313" key="9">
    <source>
        <dbReference type="RefSeq" id="XP_014675518.1"/>
    </source>
</evidence>
<dbReference type="SUPFAM" id="SSF56112">
    <property type="entry name" value="Protein kinase-like (PK-like)"/>
    <property type="match status" value="1"/>
</dbReference>
<dbReference type="InterPro" id="IPR000719">
    <property type="entry name" value="Prot_kinase_dom"/>
</dbReference>
<dbReference type="Gene3D" id="3.40.640.10">
    <property type="entry name" value="Type I PLP-dependent aspartate aminotransferase-like (Major domain)"/>
    <property type="match status" value="2"/>
</dbReference>
<evidence type="ECO:0000256" key="5">
    <source>
        <dbReference type="ARBA" id="ARBA00023239"/>
    </source>
</evidence>
<organism evidence="8 9">
    <name type="scientific">Priapulus caudatus</name>
    <name type="common">Priapulid worm</name>
    <dbReference type="NCBI Taxonomy" id="37621"/>
    <lineage>
        <taxon>Eukaryota</taxon>
        <taxon>Metazoa</taxon>
        <taxon>Ecdysozoa</taxon>
        <taxon>Scalidophora</taxon>
        <taxon>Priapulida</taxon>
        <taxon>Priapulimorpha</taxon>
        <taxon>Priapulimorphida</taxon>
        <taxon>Priapulidae</taxon>
        <taxon>Priapulus</taxon>
    </lineage>
</organism>
<accession>A0ABM1ETJ7</accession>
<dbReference type="InterPro" id="IPR015421">
    <property type="entry name" value="PyrdxlP-dep_Trfase_major"/>
</dbReference>
<dbReference type="PROSITE" id="PS50011">
    <property type="entry name" value="PROTEIN_KINASE_DOM"/>
    <property type="match status" value="1"/>
</dbReference>
<dbReference type="Pfam" id="PF00282">
    <property type="entry name" value="Pyridoxal_deC"/>
    <property type="match status" value="2"/>
</dbReference>
<dbReference type="InterPro" id="IPR011009">
    <property type="entry name" value="Kinase-like_dom_sf"/>
</dbReference>
<dbReference type="InterPro" id="IPR015424">
    <property type="entry name" value="PyrdxlP-dep_Trfase"/>
</dbReference>
<keyword evidence="8" id="KW-1185">Reference proteome</keyword>
<proteinExistence type="inferred from homology"/>
<evidence type="ECO:0000256" key="4">
    <source>
        <dbReference type="ARBA" id="ARBA00022898"/>
    </source>
</evidence>
<dbReference type="InterPro" id="IPR008266">
    <property type="entry name" value="Tyr_kinase_AS"/>
</dbReference>
<comment type="similarity">
    <text evidence="2 6">Belongs to the group II decarboxylase family.</text>
</comment>
<evidence type="ECO:0000256" key="1">
    <source>
        <dbReference type="ARBA" id="ARBA00001933"/>
    </source>
</evidence>
<evidence type="ECO:0000256" key="3">
    <source>
        <dbReference type="ARBA" id="ARBA00022793"/>
    </source>
</evidence>
<dbReference type="PANTHER" id="PTHR45677">
    <property type="entry name" value="GLUTAMATE DECARBOXYLASE-RELATED"/>
    <property type="match status" value="1"/>
</dbReference>
<dbReference type="SUPFAM" id="SSF53383">
    <property type="entry name" value="PLP-dependent transferases"/>
    <property type="match status" value="1"/>
</dbReference>
<dbReference type="Pfam" id="PF07714">
    <property type="entry name" value="PK_Tyr_Ser-Thr"/>
    <property type="match status" value="1"/>
</dbReference>
<feature type="domain" description="Protein kinase" evidence="7">
    <location>
        <begin position="1"/>
        <end position="195"/>
    </location>
</feature>
<evidence type="ECO:0000313" key="8">
    <source>
        <dbReference type="Proteomes" id="UP000695022"/>
    </source>
</evidence>
<dbReference type="PROSITE" id="PS00109">
    <property type="entry name" value="PROTEIN_KINASE_TYR"/>
    <property type="match status" value="1"/>
</dbReference>
<dbReference type="RefSeq" id="XP_014675518.1">
    <property type="nucleotide sequence ID" value="XM_014820032.1"/>
</dbReference>
<dbReference type="GeneID" id="106815561"/>
<dbReference type="InterPro" id="IPR002129">
    <property type="entry name" value="PyrdxlP-dep_de-COase"/>
</dbReference>
<dbReference type="PANTHER" id="PTHR45677:SF10">
    <property type="entry name" value="GLUTAMATE DECARBOXYLASE"/>
    <property type="match status" value="1"/>
</dbReference>
<keyword evidence="5 6" id="KW-0456">Lyase</keyword>
<protein>
    <submittedName>
        <fullName evidence="9">Glutamate decarboxylase 1-like</fullName>
    </submittedName>
</protein>
<evidence type="ECO:0000259" key="7">
    <source>
        <dbReference type="PROSITE" id="PS50011"/>
    </source>
</evidence>
<dbReference type="InterPro" id="IPR021115">
    <property type="entry name" value="Pyridoxal-P_BS"/>
</dbReference>
<dbReference type="SMART" id="SM00219">
    <property type="entry name" value="TyrKc"/>
    <property type="match status" value="1"/>
</dbReference>
<keyword evidence="4 6" id="KW-0663">Pyridoxal phosphate</keyword>
<dbReference type="Proteomes" id="UP000695022">
    <property type="component" value="Unplaced"/>
</dbReference>
<dbReference type="Gene3D" id="3.90.1150.170">
    <property type="match status" value="1"/>
</dbReference>
<evidence type="ECO:0000256" key="6">
    <source>
        <dbReference type="RuleBase" id="RU000382"/>
    </source>
</evidence>
<keyword evidence="3" id="KW-0210">Decarboxylase</keyword>
<dbReference type="Gene3D" id="1.10.510.10">
    <property type="entry name" value="Transferase(Phosphotransferase) domain 1"/>
    <property type="match status" value="1"/>
</dbReference>
<sequence length="407" mass="45676">MTSEGRSSLSTKVECYGTLLYMATQIASGMKYMESLNVVHRDLATRNCLVGHHYTIKISDFGMSRSLYSRDYYRVQGAVVLPIRWMAWESILLGRFTSKSDVWSFSVSLWEILTLAREAPFGEMTDEDVIDNVSNFYRDEGTFTYEIAPVFILMEHSILRRMRKIVGWEKGDGIMNPGGAISNMYAMMAARYKFFPESKQKGMRGAPPLVAFTSAHSHYSILGGGATMGIGTENVILVDVDNRPVLVHESEFVLALSSHPRYFNQLSSGLDSAAWGGGLLLSKKHRTLLAGIEKADSVTWNAHKLMGALLQCSSLLLRHEPELVNVCFWYVPPSLRGQPSSPERSEQLGRITAEMKGRMMREGTTMVGYQPLDDNPNFFRPIISNPAVTRDDIDFLVNELDRLGQDL</sequence>
<gene>
    <name evidence="9" type="primary">LOC106815561</name>
</gene>
<dbReference type="PRINTS" id="PR00109">
    <property type="entry name" value="TYRKINASE"/>
</dbReference>
<dbReference type="InterPro" id="IPR001245">
    <property type="entry name" value="Ser-Thr/Tyr_kinase_cat_dom"/>
</dbReference>
<reference evidence="9" key="1">
    <citation type="submission" date="2025-08" db="UniProtKB">
        <authorList>
            <consortium name="RefSeq"/>
        </authorList>
    </citation>
    <scope>IDENTIFICATION</scope>
</reference>